<dbReference type="SUPFAM" id="SSF51695">
    <property type="entry name" value="PLC-like phosphodiesterases"/>
    <property type="match status" value="1"/>
</dbReference>
<reference evidence="3" key="1">
    <citation type="journal article" date="2019" name="Int. J. Syst. Evol. Microbiol.">
        <title>The Global Catalogue of Microorganisms (GCM) 10K type strain sequencing project: providing services to taxonomists for standard genome sequencing and annotation.</title>
        <authorList>
            <consortium name="The Broad Institute Genomics Platform"/>
            <consortium name="The Broad Institute Genome Sequencing Center for Infectious Disease"/>
            <person name="Wu L."/>
            <person name="Ma J."/>
        </authorList>
    </citation>
    <scope>NUCLEOTIDE SEQUENCE [LARGE SCALE GENOMIC DNA]</scope>
    <source>
        <strain evidence="3">CCUG 61484</strain>
    </source>
</reference>
<accession>A0ABW3AVT7</accession>
<evidence type="ECO:0000313" key="3">
    <source>
        <dbReference type="Proteomes" id="UP001597010"/>
    </source>
</evidence>
<keyword evidence="1" id="KW-0732">Signal</keyword>
<dbReference type="Gene3D" id="3.20.20.190">
    <property type="entry name" value="Phosphatidylinositol (PI) phosphodiesterase"/>
    <property type="match status" value="1"/>
</dbReference>
<feature type="signal peptide" evidence="1">
    <location>
        <begin position="1"/>
        <end position="20"/>
    </location>
</feature>
<dbReference type="RefSeq" id="WP_377117323.1">
    <property type="nucleotide sequence ID" value="NZ_JBHTHZ010000014.1"/>
</dbReference>
<feature type="chain" id="PRO_5045418528" description="Alkaline phosphatase" evidence="1">
    <location>
        <begin position="21"/>
        <end position="250"/>
    </location>
</feature>
<organism evidence="2 3">
    <name type="scientific">Mucilaginibacter litoreus</name>
    <dbReference type="NCBI Taxonomy" id="1048221"/>
    <lineage>
        <taxon>Bacteria</taxon>
        <taxon>Pseudomonadati</taxon>
        <taxon>Bacteroidota</taxon>
        <taxon>Sphingobacteriia</taxon>
        <taxon>Sphingobacteriales</taxon>
        <taxon>Sphingobacteriaceae</taxon>
        <taxon>Mucilaginibacter</taxon>
    </lineage>
</organism>
<dbReference type="EMBL" id="JBHTHZ010000014">
    <property type="protein sequence ID" value="MFD0795176.1"/>
    <property type="molecule type" value="Genomic_DNA"/>
</dbReference>
<protein>
    <recommendedName>
        <fullName evidence="4">Alkaline phosphatase</fullName>
    </recommendedName>
</protein>
<name>A0ABW3AVT7_9SPHI</name>
<dbReference type="Proteomes" id="UP001597010">
    <property type="component" value="Unassembled WGS sequence"/>
</dbReference>
<sequence length="250" mass="27950">MFNKLLLVNLLVLFAGVSSAQKTYTQASIHSHNDYTRPQAFYNAYNAGVGFIEADVYLRNGKLMVAHDSSQISADRTLNTLYLQPLQKVQRPVTLVIDLKESYAPLLIEVLRELQPIKTMLNAGDGKSPVTILITGNRPAPADYDKYPPYILFDDDLQKPHNAEQWKRVAEVSLNFANYSAWKGEGELSKKDEAVLKSVVNAVHAAGKKVRFWGNPDNVAGWQKLMDIGVDILNTDKIDELKSFIAAKSR</sequence>
<evidence type="ECO:0000313" key="2">
    <source>
        <dbReference type="EMBL" id="MFD0795176.1"/>
    </source>
</evidence>
<dbReference type="InterPro" id="IPR017946">
    <property type="entry name" value="PLC-like_Pdiesterase_TIM-brl"/>
</dbReference>
<evidence type="ECO:0000256" key="1">
    <source>
        <dbReference type="SAM" id="SignalP"/>
    </source>
</evidence>
<proteinExistence type="predicted"/>
<gene>
    <name evidence="2" type="ORF">ACFQZX_16255</name>
</gene>
<evidence type="ECO:0008006" key="4">
    <source>
        <dbReference type="Google" id="ProtNLM"/>
    </source>
</evidence>
<comment type="caution">
    <text evidence="2">The sequence shown here is derived from an EMBL/GenBank/DDBJ whole genome shotgun (WGS) entry which is preliminary data.</text>
</comment>
<keyword evidence="3" id="KW-1185">Reference proteome</keyword>